<name>A0A3L6LCR8_9TRYP</name>
<protein>
    <submittedName>
        <fullName evidence="1">Uncharacterized protein</fullName>
    </submittedName>
</protein>
<dbReference type="InterPro" id="IPR006518">
    <property type="entry name" value="Trypano_RHS"/>
</dbReference>
<dbReference type="Proteomes" id="UP000266743">
    <property type="component" value="Chromosome 2"/>
</dbReference>
<gene>
    <name evidence="1" type="ORF">DPX39_020024800</name>
</gene>
<comment type="caution">
    <text evidence="1">The sequence shown here is derived from an EMBL/GenBank/DDBJ whole genome shotgun (WGS) entry which is preliminary data.</text>
</comment>
<organism evidence="1">
    <name type="scientific">Trypanosoma brucei equiperdum</name>
    <dbReference type="NCBI Taxonomy" id="630700"/>
    <lineage>
        <taxon>Eukaryota</taxon>
        <taxon>Discoba</taxon>
        <taxon>Euglenozoa</taxon>
        <taxon>Kinetoplastea</taxon>
        <taxon>Metakinetoplastina</taxon>
        <taxon>Trypanosomatida</taxon>
        <taxon>Trypanosomatidae</taxon>
        <taxon>Trypanosoma</taxon>
    </lineage>
</organism>
<reference evidence="1" key="1">
    <citation type="submission" date="2018-09" db="EMBL/GenBank/DDBJ databases">
        <title>whole genome sequence of T. equiperdum IVM-t1 strain.</title>
        <authorList>
            <person name="Suganuma K."/>
        </authorList>
    </citation>
    <scope>NUCLEOTIDE SEQUENCE [LARGE SCALE GENOMIC DNA]</scope>
    <source>
        <strain evidence="1">IVM-t1</strain>
    </source>
</reference>
<sequence length="164" mass="18734">MQLYRPRPRFPVFDALAVVDGKMPTDGKGRNKKRTMVMFQCTVAGRHDITTEAVVRMLKGLAPPTSRENEAALRRGLINKFDWEMIYVQQAGAEPIRDKQRCQYKGGSDRDSDYSFAKKFWDENVKQYIVKFDASVVAALDLALMQKEACCSDNSEREENDADE</sequence>
<dbReference type="EMBL" id="QSBY01000002">
    <property type="protein sequence ID" value="RHW74078.1"/>
    <property type="molecule type" value="Genomic_DNA"/>
</dbReference>
<dbReference type="NCBIfam" id="TIGR01631">
    <property type="entry name" value="Trypano_RHS"/>
    <property type="match status" value="1"/>
</dbReference>
<proteinExistence type="predicted"/>
<accession>A0A3L6LCR8</accession>
<dbReference type="AlphaFoldDB" id="A0A3L6LCR8"/>
<evidence type="ECO:0000313" key="1">
    <source>
        <dbReference type="EMBL" id="RHW74078.1"/>
    </source>
</evidence>